<accession>A0ABR7LHH5</accession>
<feature type="domain" description="HTH cro/C1-type" evidence="1">
    <location>
        <begin position="11"/>
        <end position="71"/>
    </location>
</feature>
<dbReference type="InterPro" id="IPR010982">
    <property type="entry name" value="Lambda_DNA-bd_dom_sf"/>
</dbReference>
<keyword evidence="3" id="KW-1185">Reference proteome</keyword>
<gene>
    <name evidence="2" type="ORF">HKK74_02125</name>
</gene>
<dbReference type="RefSeq" id="WP_187241234.1">
    <property type="nucleotide sequence ID" value="NZ_BAAAOK010000011.1"/>
</dbReference>
<evidence type="ECO:0000313" key="2">
    <source>
        <dbReference type="EMBL" id="MBC6464302.1"/>
    </source>
</evidence>
<dbReference type="InterPro" id="IPR001387">
    <property type="entry name" value="Cro/C1-type_HTH"/>
</dbReference>
<evidence type="ECO:0000259" key="1">
    <source>
        <dbReference type="PROSITE" id="PS50943"/>
    </source>
</evidence>
<dbReference type="SUPFAM" id="SSF47413">
    <property type="entry name" value="lambda repressor-like DNA-binding domains"/>
    <property type="match status" value="1"/>
</dbReference>
<dbReference type="Proteomes" id="UP000805614">
    <property type="component" value="Unassembled WGS sequence"/>
</dbReference>
<organism evidence="2 3">
    <name type="scientific">Actinomadura alba</name>
    <dbReference type="NCBI Taxonomy" id="406431"/>
    <lineage>
        <taxon>Bacteria</taxon>
        <taxon>Bacillati</taxon>
        <taxon>Actinomycetota</taxon>
        <taxon>Actinomycetes</taxon>
        <taxon>Streptosporangiales</taxon>
        <taxon>Thermomonosporaceae</taxon>
        <taxon>Actinomadura</taxon>
    </lineage>
</organism>
<protein>
    <submittedName>
        <fullName evidence="2">Helix-turn-helix transcriptional regulator</fullName>
    </submittedName>
</protein>
<sequence length="80" mass="9044">MQSVKVDGHRLRAVREERELTTTQLAALVSVELGRPVSQSTITKYEMGHRQPRPQMFGALCRALRRPKTDLLVQTEGQSV</sequence>
<reference evidence="2 3" key="1">
    <citation type="submission" date="2020-06" db="EMBL/GenBank/DDBJ databases">
        <title>Actinomadura xiongansis sp. nov., isolated from soil of Baiyangdian.</title>
        <authorList>
            <person name="Zhang X."/>
        </authorList>
    </citation>
    <scope>NUCLEOTIDE SEQUENCE [LARGE SCALE GENOMIC DNA]</scope>
    <source>
        <strain evidence="2 3">HBUM206468</strain>
    </source>
</reference>
<dbReference type="CDD" id="cd00093">
    <property type="entry name" value="HTH_XRE"/>
    <property type="match status" value="1"/>
</dbReference>
<proteinExistence type="predicted"/>
<dbReference type="Pfam" id="PF13560">
    <property type="entry name" value="HTH_31"/>
    <property type="match status" value="1"/>
</dbReference>
<comment type="caution">
    <text evidence="2">The sequence shown here is derived from an EMBL/GenBank/DDBJ whole genome shotgun (WGS) entry which is preliminary data.</text>
</comment>
<dbReference type="PROSITE" id="PS50943">
    <property type="entry name" value="HTH_CROC1"/>
    <property type="match status" value="1"/>
</dbReference>
<name>A0ABR7LHH5_9ACTN</name>
<dbReference type="SMART" id="SM00530">
    <property type="entry name" value="HTH_XRE"/>
    <property type="match status" value="1"/>
</dbReference>
<dbReference type="Gene3D" id="1.10.260.40">
    <property type="entry name" value="lambda repressor-like DNA-binding domains"/>
    <property type="match status" value="1"/>
</dbReference>
<evidence type="ECO:0000313" key="3">
    <source>
        <dbReference type="Proteomes" id="UP000805614"/>
    </source>
</evidence>
<dbReference type="EMBL" id="JABVEC010000001">
    <property type="protein sequence ID" value="MBC6464302.1"/>
    <property type="molecule type" value="Genomic_DNA"/>
</dbReference>